<keyword evidence="1" id="KW-0472">Membrane</keyword>
<proteinExistence type="predicted"/>
<name>A0A1F5EBK1_9BACT</name>
<keyword evidence="1" id="KW-0812">Transmembrane</keyword>
<comment type="caution">
    <text evidence="2">The sequence shown here is derived from an EMBL/GenBank/DDBJ whole genome shotgun (WGS) entry which is preliminary data.</text>
</comment>
<protein>
    <submittedName>
        <fullName evidence="2">Uncharacterized protein</fullName>
    </submittedName>
</protein>
<evidence type="ECO:0000313" key="3">
    <source>
        <dbReference type="Proteomes" id="UP000177481"/>
    </source>
</evidence>
<reference evidence="2 3" key="1">
    <citation type="journal article" date="2016" name="Nat. Commun.">
        <title>Thousands of microbial genomes shed light on interconnected biogeochemical processes in an aquifer system.</title>
        <authorList>
            <person name="Anantharaman K."/>
            <person name="Brown C.T."/>
            <person name="Hug L.A."/>
            <person name="Sharon I."/>
            <person name="Castelle C.J."/>
            <person name="Probst A.J."/>
            <person name="Thomas B.C."/>
            <person name="Singh A."/>
            <person name="Wilkins M.J."/>
            <person name="Karaoz U."/>
            <person name="Brodie E.L."/>
            <person name="Williams K.H."/>
            <person name="Hubbard S.S."/>
            <person name="Banfield J.F."/>
        </authorList>
    </citation>
    <scope>NUCLEOTIDE SEQUENCE [LARGE SCALE GENOMIC DNA]</scope>
</reference>
<dbReference type="STRING" id="1797471.A3A71_01950"/>
<feature type="transmembrane region" description="Helical" evidence="1">
    <location>
        <begin position="7"/>
        <end position="28"/>
    </location>
</feature>
<keyword evidence="1" id="KW-1133">Transmembrane helix</keyword>
<dbReference type="Proteomes" id="UP000177481">
    <property type="component" value="Unassembled WGS sequence"/>
</dbReference>
<dbReference type="AlphaFoldDB" id="A0A1F5EBK1"/>
<sequence length="287" mass="32039">MKKGSSLILVAIIMAGIIAVVFGSYRLALVQFNQSTRDEDKMFAYYAANAGIEDGLIRFRYNRDAETPVDKFSRLNLTTGHPYGDTDQPLKQMNDYEPTDQYYDLQLKFKVDAIGFDGVAPGRLTKDSTLQLSGFSSQSNPYYLRYKFRFLNSCTGGVVQIQQLRETPSGAQVLYSQKTIRQTAGDTYDSKDVENMLVGAANELTSVFRLRNYSCPIDFSFQTVTGITNEVKANVQFDGLKTYAISTGYFAGTKRTLVAEIDRRSGQLISIYDFNLYAGQGSISPNP</sequence>
<evidence type="ECO:0000256" key="1">
    <source>
        <dbReference type="SAM" id="Phobius"/>
    </source>
</evidence>
<organism evidence="2 3">
    <name type="scientific">Candidatus Berkelbacteria bacterium RIFCSPLOWO2_01_FULL_50_28</name>
    <dbReference type="NCBI Taxonomy" id="1797471"/>
    <lineage>
        <taxon>Bacteria</taxon>
        <taxon>Candidatus Berkelbacteria</taxon>
    </lineage>
</organism>
<dbReference type="EMBL" id="MEZX01000002">
    <property type="protein sequence ID" value="OGD64787.1"/>
    <property type="molecule type" value="Genomic_DNA"/>
</dbReference>
<evidence type="ECO:0000313" key="2">
    <source>
        <dbReference type="EMBL" id="OGD64787.1"/>
    </source>
</evidence>
<gene>
    <name evidence="2" type="ORF">A3A71_01950</name>
</gene>
<accession>A0A1F5EBK1</accession>